<gene>
    <name evidence="2" type="ORF">BFC18_02175</name>
</gene>
<dbReference type="RefSeq" id="WP_070123302.1">
    <property type="nucleotide sequence ID" value="NZ_MDHN01000003.1"/>
</dbReference>
<dbReference type="OrthoDB" id="6322189at2"/>
<keyword evidence="1" id="KW-0812">Transmembrane</keyword>
<organism evidence="2 3">
    <name type="scientific">Alteromonas confluentis</name>
    <dbReference type="NCBI Taxonomy" id="1656094"/>
    <lineage>
        <taxon>Bacteria</taxon>
        <taxon>Pseudomonadati</taxon>
        <taxon>Pseudomonadota</taxon>
        <taxon>Gammaproteobacteria</taxon>
        <taxon>Alteromonadales</taxon>
        <taxon>Alteromonadaceae</taxon>
        <taxon>Alteromonas/Salinimonas group</taxon>
        <taxon>Alteromonas</taxon>
    </lineage>
</organism>
<evidence type="ECO:0000313" key="2">
    <source>
        <dbReference type="EMBL" id="OFC72678.1"/>
    </source>
</evidence>
<dbReference type="Proteomes" id="UP000175691">
    <property type="component" value="Unassembled WGS sequence"/>
</dbReference>
<evidence type="ECO:0000313" key="3">
    <source>
        <dbReference type="Proteomes" id="UP000175691"/>
    </source>
</evidence>
<dbReference type="STRING" id="1656094.BFC18_02175"/>
<protein>
    <submittedName>
        <fullName evidence="2">Uncharacterized protein</fullName>
    </submittedName>
</protein>
<sequence length="183" mass="20540">MKKAGLIIGLVAVCVIGYFIYLSDTSSESETVPVITVMDILHATDLQAGIKQAVIENDSEALATWMEKAAHVGEQAGLAANDMAYLNSQRAIDYVKFNAKRSLFNDEFEERYYALEEIDSLKEAYPEAKDLFPKVDALIEKRDQIILQIADTFSPGQSPTEAELDEARTLWQQRYRQQAENPS</sequence>
<proteinExistence type="predicted"/>
<dbReference type="AlphaFoldDB" id="A0A1E7ZGP1"/>
<accession>A0A1E7ZGP1</accession>
<keyword evidence="1" id="KW-0472">Membrane</keyword>
<dbReference type="EMBL" id="MDHN01000003">
    <property type="protein sequence ID" value="OFC72678.1"/>
    <property type="molecule type" value="Genomic_DNA"/>
</dbReference>
<name>A0A1E7ZGP1_9ALTE</name>
<keyword evidence="1" id="KW-1133">Transmembrane helix</keyword>
<feature type="transmembrane region" description="Helical" evidence="1">
    <location>
        <begin position="5"/>
        <end position="22"/>
    </location>
</feature>
<comment type="caution">
    <text evidence="2">The sequence shown here is derived from an EMBL/GenBank/DDBJ whole genome shotgun (WGS) entry which is preliminary data.</text>
</comment>
<evidence type="ECO:0000256" key="1">
    <source>
        <dbReference type="SAM" id="Phobius"/>
    </source>
</evidence>
<keyword evidence="3" id="KW-1185">Reference proteome</keyword>
<reference evidence="2 3" key="1">
    <citation type="submission" date="2016-08" db="EMBL/GenBank/DDBJ databases">
        <authorList>
            <person name="Seilhamer J.J."/>
        </authorList>
    </citation>
    <scope>NUCLEOTIDE SEQUENCE [LARGE SCALE GENOMIC DNA]</scope>
    <source>
        <strain evidence="2 3">KCTC 42603</strain>
    </source>
</reference>